<evidence type="ECO:0008006" key="3">
    <source>
        <dbReference type="Google" id="ProtNLM"/>
    </source>
</evidence>
<dbReference type="RefSeq" id="WP_015330637.1">
    <property type="nucleotide sequence ID" value="NC_020054.1"/>
</dbReference>
<dbReference type="KEGG" id="fae:FAES_1528"/>
<gene>
    <name evidence="1" type="ORF">FAES_1528</name>
</gene>
<dbReference type="eggNOG" id="ENOG502Z8PC">
    <property type="taxonomic scope" value="Bacteria"/>
</dbReference>
<dbReference type="Proteomes" id="UP000011058">
    <property type="component" value="Chromosome"/>
</dbReference>
<accession>I0K5Y5</accession>
<evidence type="ECO:0000313" key="1">
    <source>
        <dbReference type="EMBL" id="CCG99538.1"/>
    </source>
</evidence>
<dbReference type="HOGENOM" id="CLU_038678_0_0_10"/>
<organism evidence="1 2">
    <name type="scientific">Fibrella aestuarina BUZ 2</name>
    <dbReference type="NCBI Taxonomy" id="1166018"/>
    <lineage>
        <taxon>Bacteria</taxon>
        <taxon>Pseudomonadati</taxon>
        <taxon>Bacteroidota</taxon>
        <taxon>Cytophagia</taxon>
        <taxon>Cytophagales</taxon>
        <taxon>Spirosomataceae</taxon>
        <taxon>Fibrella</taxon>
    </lineage>
</organism>
<dbReference type="EMBL" id="HE796683">
    <property type="protein sequence ID" value="CCG99538.1"/>
    <property type="molecule type" value="Genomic_DNA"/>
</dbReference>
<protein>
    <recommendedName>
        <fullName evidence="3">Porin</fullName>
    </recommendedName>
</protein>
<evidence type="ECO:0000313" key="2">
    <source>
        <dbReference type="Proteomes" id="UP000011058"/>
    </source>
</evidence>
<reference evidence="1 2" key="1">
    <citation type="journal article" date="2012" name="J. Bacteriol.">
        <title>Genome Sequence of Fibrella aestuarina BUZ 2T, a Filamentous Marine Bacterium.</title>
        <authorList>
            <person name="Filippini M."/>
            <person name="Qi W."/>
            <person name="Blom J."/>
            <person name="Goesmann A."/>
            <person name="Smits T.H."/>
            <person name="Bagheri H.C."/>
        </authorList>
    </citation>
    <scope>NUCLEOTIDE SEQUENCE [LARGE SCALE GENOMIC DNA]</scope>
    <source>
        <strain evidence="2">BUZ 2T</strain>
    </source>
</reference>
<dbReference type="AlphaFoldDB" id="I0K5Y5"/>
<dbReference type="STRING" id="1166018.FAES_1528"/>
<name>I0K5Y5_9BACT</name>
<sequence length="297" mass="32445">MDVPVFAQATVDQTDEFSRKLSVYARGQVGPIDYRVVVSDPFPIQTNGTAPPALGPTASFALKGHHKQYQGFLMYQFFDKESNQTPGYMTGTYLGKKKVLTLEAGFITQRNATWTRDNSTADTVYHTMNLWSVASFLDMPLNASTGTAINAYLGYFRTDYGPNYLRFNGIMNPATGISNGTAPGGGSLGGTQGNAFPIFGTGSVVYGQASYLMKRDLFGSGNGTLMPYVQAQLATYQRVAQALGVYTVGINYLINGHSGKLTLDYQNRPYYRSALDNNRLVPAGRLGQVTLQYQVFI</sequence>
<proteinExistence type="predicted"/>
<keyword evidence="2" id="KW-1185">Reference proteome</keyword>
<dbReference type="PATRIC" id="fig|1166018.3.peg.3262"/>